<gene>
    <name evidence="1" type="ORF">SD71_18990</name>
</gene>
<organism evidence="1 2">
    <name type="scientific">Cohnella kolymensis</name>
    <dbReference type="NCBI Taxonomy" id="1590652"/>
    <lineage>
        <taxon>Bacteria</taxon>
        <taxon>Bacillati</taxon>
        <taxon>Bacillota</taxon>
        <taxon>Bacilli</taxon>
        <taxon>Bacillales</taxon>
        <taxon>Paenibacillaceae</taxon>
        <taxon>Cohnella</taxon>
    </lineage>
</organism>
<dbReference type="Proteomes" id="UP000054526">
    <property type="component" value="Unassembled WGS sequence"/>
</dbReference>
<sequence>MTVQFLPGTERGTYMRYDTAVILKRFFLMEQAMVIGQAAWLPAIPYFEMKTLFPKMLWEDAMTGNMLRERVYELRFPSRMLEVGTDQPLVDFIRSGYHAPNALAYMMLLSRIIKPAIRTAYHTYLKFADEIGDGPTYRFLRLAIDEKQHHIEVIEKFIGMIIADEPAEAVKTADAWLKKQDALLQHIGGIGLDGPNAPGSEMPVQEYEPLHVPLRENSFRNVRFYWPDMVDSSYPYGDGMKLQLRSAVSHFNEVWAVETAGFVLYHFSREFEWEFIYDAARWVYDESRHVRMGYSRLSAWGFEDGELPLGSYIYDSCKGQDPIYRLGMLFYFESKNIGKKIERIKNFEKMNDRMSQHDMDFDWADETIHTGYGKTWLSEALKNRGLNPDDYTKVKSECERLVAAVLNTVTPEEIDEIKQIAEHMYEKASKR</sequence>
<comment type="caution">
    <text evidence="1">The sequence shown here is derived from an EMBL/GenBank/DDBJ whole genome shotgun (WGS) entry which is preliminary data.</text>
</comment>
<accession>A0ABR5A2B9</accession>
<protein>
    <recommendedName>
        <fullName evidence="3">Ferritin-like domain-containing protein</fullName>
    </recommendedName>
</protein>
<dbReference type="RefSeq" id="WP_041066753.1">
    <property type="nucleotide sequence ID" value="NZ_JXAL01000029.1"/>
</dbReference>
<name>A0ABR5A2B9_9BACL</name>
<reference evidence="1 2" key="1">
    <citation type="submission" date="2014-12" db="EMBL/GenBank/DDBJ databases">
        <title>Draft genome sequence of Cohnella kolymensis strain B-2846.</title>
        <authorList>
            <person name="Karlyshev A.V."/>
            <person name="Kudryashova E.B."/>
        </authorList>
    </citation>
    <scope>NUCLEOTIDE SEQUENCE [LARGE SCALE GENOMIC DNA]</scope>
    <source>
        <strain evidence="1 2">VKM B-2846</strain>
    </source>
</reference>
<evidence type="ECO:0000313" key="1">
    <source>
        <dbReference type="EMBL" id="KIL34557.1"/>
    </source>
</evidence>
<proteinExistence type="predicted"/>
<dbReference type="EMBL" id="JXAL01000029">
    <property type="protein sequence ID" value="KIL34557.1"/>
    <property type="molecule type" value="Genomic_DNA"/>
</dbReference>
<evidence type="ECO:0000313" key="2">
    <source>
        <dbReference type="Proteomes" id="UP000054526"/>
    </source>
</evidence>
<dbReference type="InterPro" id="IPR007402">
    <property type="entry name" value="DUF455"/>
</dbReference>
<dbReference type="Pfam" id="PF04305">
    <property type="entry name" value="DUF455"/>
    <property type="match status" value="1"/>
</dbReference>
<keyword evidence="2" id="KW-1185">Reference proteome</keyword>
<evidence type="ECO:0008006" key="3">
    <source>
        <dbReference type="Google" id="ProtNLM"/>
    </source>
</evidence>